<evidence type="ECO:0000313" key="1">
    <source>
        <dbReference type="EMBL" id="CAJ0919171.1"/>
    </source>
</evidence>
<dbReference type="Proteomes" id="UP001176940">
    <property type="component" value="Unassembled WGS sequence"/>
</dbReference>
<organism evidence="1 2">
    <name type="scientific">Ranitomeya imitator</name>
    <name type="common">mimic poison frog</name>
    <dbReference type="NCBI Taxonomy" id="111125"/>
    <lineage>
        <taxon>Eukaryota</taxon>
        <taxon>Metazoa</taxon>
        <taxon>Chordata</taxon>
        <taxon>Craniata</taxon>
        <taxon>Vertebrata</taxon>
        <taxon>Euteleostomi</taxon>
        <taxon>Amphibia</taxon>
        <taxon>Batrachia</taxon>
        <taxon>Anura</taxon>
        <taxon>Neobatrachia</taxon>
        <taxon>Hyloidea</taxon>
        <taxon>Dendrobatidae</taxon>
        <taxon>Dendrobatinae</taxon>
        <taxon>Ranitomeya</taxon>
    </lineage>
</organism>
<name>A0ABN9KPZ5_9NEOB</name>
<gene>
    <name evidence="1" type="ORF">RIMI_LOCUS954145</name>
</gene>
<protein>
    <submittedName>
        <fullName evidence="1">Uncharacterized protein</fullName>
    </submittedName>
</protein>
<keyword evidence="2" id="KW-1185">Reference proteome</keyword>
<proteinExistence type="predicted"/>
<comment type="caution">
    <text evidence="1">The sequence shown here is derived from an EMBL/GenBank/DDBJ whole genome shotgun (WGS) entry which is preliminary data.</text>
</comment>
<evidence type="ECO:0000313" key="2">
    <source>
        <dbReference type="Proteomes" id="UP001176940"/>
    </source>
</evidence>
<accession>A0ABN9KPZ5</accession>
<sequence>MLRISEITDVYASTMRHITQVWNGGPKKVNKPQIQENLAIVYSMENPATYTIYEPVIRMKGCLKTTPSQRPFSTKEVTSKSLDSQSLKMIFPCTEKNIQSVLHEIGGIGSIVFLFARACTGVVQSVYLQTSESPSAARFRWFLSRDRRIVEISNFEKTQSLGLQIVLSLVKYNQQRIQESGNCDIYPMIHKVLMQPKCIVGFHILKARARDLGLNYQELTKEALIDLLVGASPATSSHMSEGRALETRTLTPKSQWVVWYDEKVAALGPGVSQEYKEEAARRAQRRQEAMELERGSNAMWNVNPTIREPVRITRTEFKPFDEASGDVEGSFKDFEQQCAVMEVPHSG</sequence>
<reference evidence="1" key="1">
    <citation type="submission" date="2023-07" db="EMBL/GenBank/DDBJ databases">
        <authorList>
            <person name="Stuckert A."/>
        </authorList>
    </citation>
    <scope>NUCLEOTIDE SEQUENCE</scope>
</reference>
<dbReference type="EMBL" id="CAUEEQ010001203">
    <property type="protein sequence ID" value="CAJ0919171.1"/>
    <property type="molecule type" value="Genomic_DNA"/>
</dbReference>